<accession>A0A8X7X763</accession>
<dbReference type="PANTHER" id="PTHR11471:SF55">
    <property type="entry name" value="DEATH LIGAND 3"/>
    <property type="match status" value="1"/>
</dbReference>
<organism evidence="6 7">
    <name type="scientific">Polypterus senegalus</name>
    <name type="common">Senegal bichir</name>
    <dbReference type="NCBI Taxonomy" id="55291"/>
    <lineage>
        <taxon>Eukaryota</taxon>
        <taxon>Metazoa</taxon>
        <taxon>Chordata</taxon>
        <taxon>Craniata</taxon>
        <taxon>Vertebrata</taxon>
        <taxon>Euteleostomi</taxon>
        <taxon>Actinopterygii</taxon>
        <taxon>Polypteriformes</taxon>
        <taxon>Polypteridae</taxon>
        <taxon>Polypterus</taxon>
    </lineage>
</organism>
<feature type="domain" description="THD" evidence="5">
    <location>
        <begin position="105"/>
        <end position="271"/>
    </location>
</feature>
<name>A0A8X7X763_POLSE</name>
<dbReference type="CDD" id="cd00184">
    <property type="entry name" value="TNF"/>
    <property type="match status" value="1"/>
</dbReference>
<reference evidence="6 7" key="1">
    <citation type="journal article" date="2021" name="Cell">
        <title>Tracing the genetic footprints of vertebrate landing in non-teleost ray-finned fishes.</title>
        <authorList>
            <person name="Bi X."/>
            <person name="Wang K."/>
            <person name="Yang L."/>
            <person name="Pan H."/>
            <person name="Jiang H."/>
            <person name="Wei Q."/>
            <person name="Fang M."/>
            <person name="Yu H."/>
            <person name="Zhu C."/>
            <person name="Cai Y."/>
            <person name="He Y."/>
            <person name="Gan X."/>
            <person name="Zeng H."/>
            <person name="Yu D."/>
            <person name="Zhu Y."/>
            <person name="Jiang H."/>
            <person name="Qiu Q."/>
            <person name="Yang H."/>
            <person name="Zhang Y.E."/>
            <person name="Wang W."/>
            <person name="Zhu M."/>
            <person name="He S."/>
            <person name="Zhang G."/>
        </authorList>
    </citation>
    <scope>NUCLEOTIDE SEQUENCE [LARGE SCALE GENOMIC DNA]</scope>
    <source>
        <strain evidence="6">Bchr_013</strain>
    </source>
</reference>
<gene>
    <name evidence="6" type="primary">Tnfsf10_0</name>
    <name evidence="6" type="ORF">GTO96_0002804</name>
</gene>
<proteinExistence type="inferred from homology"/>
<dbReference type="GO" id="GO:0005164">
    <property type="term" value="F:tumor necrosis factor receptor binding"/>
    <property type="evidence" value="ECO:0007669"/>
    <property type="project" value="InterPro"/>
</dbReference>
<dbReference type="Pfam" id="PF00229">
    <property type="entry name" value="TNF"/>
    <property type="match status" value="1"/>
</dbReference>
<keyword evidence="3" id="KW-0202">Cytokine</keyword>
<dbReference type="AlphaFoldDB" id="A0A8X7X763"/>
<dbReference type="Proteomes" id="UP000886611">
    <property type="component" value="Unassembled WGS sequence"/>
</dbReference>
<comment type="caution">
    <text evidence="6">The sequence shown here is derived from an EMBL/GenBank/DDBJ whole genome shotgun (WGS) entry which is preliminary data.</text>
</comment>
<dbReference type="GO" id="GO:0005125">
    <property type="term" value="F:cytokine activity"/>
    <property type="evidence" value="ECO:0007669"/>
    <property type="project" value="UniProtKB-KW"/>
</dbReference>
<dbReference type="PROSITE" id="PS50049">
    <property type="entry name" value="THD_2"/>
    <property type="match status" value="1"/>
</dbReference>
<evidence type="ECO:0000313" key="7">
    <source>
        <dbReference type="Proteomes" id="UP000886611"/>
    </source>
</evidence>
<dbReference type="PANTHER" id="PTHR11471">
    <property type="entry name" value="TUMOR NECROSIS FACTOR FAMILY MEMBER"/>
    <property type="match status" value="1"/>
</dbReference>
<evidence type="ECO:0000256" key="2">
    <source>
        <dbReference type="ARBA" id="ARBA00008670"/>
    </source>
</evidence>
<evidence type="ECO:0000256" key="1">
    <source>
        <dbReference type="ARBA" id="ARBA00004370"/>
    </source>
</evidence>
<dbReference type="SUPFAM" id="SSF49842">
    <property type="entry name" value="TNF-like"/>
    <property type="match status" value="1"/>
</dbReference>
<feature type="non-terminal residue" evidence="6">
    <location>
        <position position="1"/>
    </location>
</feature>
<dbReference type="InterPro" id="IPR008983">
    <property type="entry name" value="Tumour_necrosis_fac-like_dom"/>
</dbReference>
<dbReference type="GO" id="GO:0006955">
    <property type="term" value="P:immune response"/>
    <property type="evidence" value="ECO:0007669"/>
    <property type="project" value="InterPro"/>
</dbReference>
<keyword evidence="7" id="KW-1185">Reference proteome</keyword>
<evidence type="ECO:0000256" key="4">
    <source>
        <dbReference type="ARBA" id="ARBA00023136"/>
    </source>
</evidence>
<dbReference type="EMBL" id="JAATIS010003638">
    <property type="protein sequence ID" value="KAG2463550.1"/>
    <property type="molecule type" value="Genomic_DNA"/>
</dbReference>
<evidence type="ECO:0000259" key="5">
    <source>
        <dbReference type="PROSITE" id="PS50049"/>
    </source>
</evidence>
<dbReference type="InterPro" id="IPR006052">
    <property type="entry name" value="TNF_dom"/>
</dbReference>
<dbReference type="SMART" id="SM00207">
    <property type="entry name" value="TNF"/>
    <property type="match status" value="1"/>
</dbReference>
<comment type="similarity">
    <text evidence="2">Belongs to the tumor necrosis factor family.</text>
</comment>
<dbReference type="GO" id="GO:0005615">
    <property type="term" value="C:extracellular space"/>
    <property type="evidence" value="ECO:0007669"/>
    <property type="project" value="UniProtKB-KW"/>
</dbReference>
<sequence>MRQQTLLHINFTYFDPYHHIEAASAKLQQAYIVSPRSKEILKEIRKNVVDIYQFAKGYKGKLNVEPPDFHKIKGRTIRVDHVANYRPPKDSEDIDEVTKQIREEGCAPKTPPVSSSESEEEYEVSVKKQKKDFPYFKQADGRDVILWENSEELTFQQGLMDYRDGEIIVLRDGLYFIYSQIYFWTTPQVKEFQQQPFLQYVYRKTSYQDPVLLSKAVVTKCWHEAAEFDLFSSYQGALFELTQGDRIFLKVTDVTAVSLNEESTYFGAFIVY</sequence>
<dbReference type="Gene3D" id="2.60.120.40">
    <property type="match status" value="1"/>
</dbReference>
<protein>
    <submittedName>
        <fullName evidence="6">TNF10 factor</fullName>
    </submittedName>
</protein>
<evidence type="ECO:0000256" key="3">
    <source>
        <dbReference type="ARBA" id="ARBA00022514"/>
    </source>
</evidence>
<keyword evidence="4" id="KW-0472">Membrane</keyword>
<evidence type="ECO:0000313" key="6">
    <source>
        <dbReference type="EMBL" id="KAG2463550.1"/>
    </source>
</evidence>
<feature type="non-terminal residue" evidence="6">
    <location>
        <position position="272"/>
    </location>
</feature>
<dbReference type="GO" id="GO:0016020">
    <property type="term" value="C:membrane"/>
    <property type="evidence" value="ECO:0007669"/>
    <property type="project" value="UniProtKB-SubCell"/>
</dbReference>
<comment type="subcellular location">
    <subcellularLocation>
        <location evidence="1">Membrane</location>
    </subcellularLocation>
</comment>